<dbReference type="NCBIfam" id="TIGR04390">
    <property type="entry name" value="OMP_YaiO_dom"/>
    <property type="match status" value="1"/>
</dbReference>
<feature type="domain" description="YaiO beta-barrel" evidence="2">
    <location>
        <begin position="183"/>
        <end position="352"/>
    </location>
</feature>
<evidence type="ECO:0000259" key="2">
    <source>
        <dbReference type="Pfam" id="PF19413"/>
    </source>
</evidence>
<dbReference type="Pfam" id="PF19413">
    <property type="entry name" value="YaiO"/>
    <property type="match status" value="1"/>
</dbReference>
<reference evidence="3 4" key="1">
    <citation type="submission" date="2017-06" db="EMBL/GenBank/DDBJ databases">
        <authorList>
            <person name="Kim H.J."/>
            <person name="Triplett B.A."/>
        </authorList>
    </citation>
    <scope>NUCLEOTIDE SEQUENCE [LARGE SCALE GENOMIC DNA]</scope>
    <source>
        <strain evidence="3 4">DSM 29150</strain>
    </source>
</reference>
<organism evidence="3 4">
    <name type="scientific">Lutibacter agarilyticus</name>
    <dbReference type="NCBI Taxonomy" id="1109740"/>
    <lineage>
        <taxon>Bacteria</taxon>
        <taxon>Pseudomonadati</taxon>
        <taxon>Bacteroidota</taxon>
        <taxon>Flavobacteriia</taxon>
        <taxon>Flavobacteriales</taxon>
        <taxon>Flavobacteriaceae</taxon>
        <taxon>Lutibacter</taxon>
    </lineage>
</organism>
<dbReference type="RefSeq" id="WP_089380109.1">
    <property type="nucleotide sequence ID" value="NZ_FZNT01000001.1"/>
</dbReference>
<keyword evidence="1" id="KW-0732">Signal</keyword>
<accession>A0A238VHT4</accession>
<keyword evidence="4" id="KW-1185">Reference proteome</keyword>
<gene>
    <name evidence="3" type="ORF">SAMN06265371_101468</name>
</gene>
<dbReference type="Proteomes" id="UP000198384">
    <property type="component" value="Unassembled WGS sequence"/>
</dbReference>
<dbReference type="OrthoDB" id="742239at2"/>
<feature type="chain" id="PRO_5012760056" evidence="1">
    <location>
        <begin position="23"/>
        <end position="421"/>
    </location>
</feature>
<sequence length="421" mass="48409">MFKSVFKIIAIVLILINNSVFSQQKTFNGDPDVAFETARKMAFNGQRKQAQDTLLLLLTKYPDYHDIRAFLGSTYSWDGNYDGARKEFKYVLQKDTDRQTTWVAAINNELWSEAPFSALKMAKEALTYFPKDEELLLLKAKSEANSRNPKEALITVDAILATNPNNKKAVDYKESLLQTLRFNSIGFTYNIDLYNEVFDPMQYYTLDYGRQTKYGSFIAKVNYNRRFQDNGLQFEVDLYPRIMEGLYAYVNFGFSSSYLFPKFRFGAELYKSLPHSLEVSLGIRTLKFSSTTNIFTGSLGWYTGNSYFSLRPYVTPGDTGTSVSGALTYRLYRSDADNYFGVSGSMGYSPDDYEQFNDGNTGNEKVTFESQRIRFGYYFTSNNRKNAWGAQAGITHQEISFDEGNFFWIYSLGVSWDLRFK</sequence>
<proteinExistence type="predicted"/>
<evidence type="ECO:0000256" key="1">
    <source>
        <dbReference type="SAM" id="SignalP"/>
    </source>
</evidence>
<evidence type="ECO:0000313" key="4">
    <source>
        <dbReference type="Proteomes" id="UP000198384"/>
    </source>
</evidence>
<name>A0A238VHT4_9FLAO</name>
<evidence type="ECO:0000313" key="3">
    <source>
        <dbReference type="EMBL" id="SNR33960.1"/>
    </source>
</evidence>
<feature type="signal peptide" evidence="1">
    <location>
        <begin position="1"/>
        <end position="22"/>
    </location>
</feature>
<dbReference type="EMBL" id="FZNT01000001">
    <property type="protein sequence ID" value="SNR33960.1"/>
    <property type="molecule type" value="Genomic_DNA"/>
</dbReference>
<dbReference type="InterPro" id="IPR030887">
    <property type="entry name" value="Beta-barrel_YaiO"/>
</dbReference>
<dbReference type="SUPFAM" id="SSF48452">
    <property type="entry name" value="TPR-like"/>
    <property type="match status" value="1"/>
</dbReference>
<dbReference type="InterPro" id="IPR011990">
    <property type="entry name" value="TPR-like_helical_dom_sf"/>
</dbReference>
<dbReference type="AlphaFoldDB" id="A0A238VHT4"/>
<protein>
    <submittedName>
        <fullName evidence="3">Outer membrane protein, YaiO family</fullName>
    </submittedName>
</protein>
<dbReference type="Gene3D" id="1.25.40.10">
    <property type="entry name" value="Tetratricopeptide repeat domain"/>
    <property type="match status" value="1"/>
</dbReference>